<accession>A0A9D4E9X0</accession>
<feature type="signal peptide" evidence="2">
    <location>
        <begin position="1"/>
        <end position="26"/>
    </location>
</feature>
<sequence>MAEIWAIFGLPWIIFIWLFSSPVCECRHLTNVISDAATKRDRTMTIVQQTPSTVLGLDAGRKSDGSHASNSVNVHADIQQDEIHGIKAEVTHKEENGHLTDDYVPTEESFLPHPGINTMTSHEALVKHPDSFTAVSNVQSGRKLVEPHHGGAENEETNEENAINVMTTHSENTETVMLEMGQHKEIKDITSTVLEPHTATAPRVVQPQTVGSSSLEPSLISQQEAVTNSHPKTALEEKGHATSEKTTSETVGNGTKPFHVLEKNGYMYYYYYDAELDKSDTLDAVPDVDGDRSQAGSVSRNVTSDTKTQGNSLASHGSVNPSNNSHDQMSITGKEPASGSNIRGTTSSTTGINTPIDNVRDHSFETNSNHVPASNPQSQPPVTNSNHNPVSNQHGQPPATNGNQAAVNSPLGQPHMTNSNHATNNNPHNQQPVTNGNHFPVNNPLSQPPVTNGNRIPINNPTSPPPESNAQNALVNNPQNQQPVTNGNHVPASNPHNKPPVTNGNHAPVNNPNGLTLLTNGNNPSVNNNQQNQPRINNTSIIIPKNPTSNPIDKPVIPTASLATEDNLPPPRSTERVLIADLNKRDTNKAHAAGAASGGSGGQTAPGNWGPDVNIESTIDDEVNKLRQLENAGRTPEDVEPLNIFQHDITYQRFPKPMSLTVFKHKVIGRKFRKLYILEQGPTKLFQHVRQLEAAYTLEDDTLYVNLLFRFIFSRECQEISRFKLGTLVGNKDQALFEKEAKDGQTERVVFFTERPDDYVYVMSCTDNNISPYACRNSYYISLDSLHDPPNQFPWGIAATELKAKMDLTFEDKRFIFNFVLTPCARP</sequence>
<evidence type="ECO:0000313" key="3">
    <source>
        <dbReference type="EMBL" id="KAH3774941.1"/>
    </source>
</evidence>
<gene>
    <name evidence="3" type="ORF">DPMN_176335</name>
</gene>
<dbReference type="AlphaFoldDB" id="A0A9D4E9X0"/>
<feature type="compositionally biased region" description="Polar residues" evidence="1">
    <location>
        <begin position="365"/>
        <end position="411"/>
    </location>
</feature>
<name>A0A9D4E9X0_DREPO</name>
<keyword evidence="2" id="KW-0732">Signal</keyword>
<dbReference type="EMBL" id="JAIWYP010000009">
    <property type="protein sequence ID" value="KAH3774941.1"/>
    <property type="molecule type" value="Genomic_DNA"/>
</dbReference>
<feature type="region of interest" description="Disordered" evidence="1">
    <location>
        <begin position="588"/>
        <end position="612"/>
    </location>
</feature>
<organism evidence="3 4">
    <name type="scientific">Dreissena polymorpha</name>
    <name type="common">Zebra mussel</name>
    <name type="synonym">Mytilus polymorpha</name>
    <dbReference type="NCBI Taxonomy" id="45954"/>
    <lineage>
        <taxon>Eukaryota</taxon>
        <taxon>Metazoa</taxon>
        <taxon>Spiralia</taxon>
        <taxon>Lophotrochozoa</taxon>
        <taxon>Mollusca</taxon>
        <taxon>Bivalvia</taxon>
        <taxon>Autobranchia</taxon>
        <taxon>Heteroconchia</taxon>
        <taxon>Euheterodonta</taxon>
        <taxon>Imparidentia</taxon>
        <taxon>Neoheterodontei</taxon>
        <taxon>Myida</taxon>
        <taxon>Dreissenoidea</taxon>
        <taxon>Dreissenidae</taxon>
        <taxon>Dreissena</taxon>
    </lineage>
</organism>
<feature type="compositionally biased region" description="Low complexity" evidence="1">
    <location>
        <begin position="417"/>
        <end position="432"/>
    </location>
</feature>
<evidence type="ECO:0000256" key="1">
    <source>
        <dbReference type="SAM" id="MobiDB-lite"/>
    </source>
</evidence>
<feature type="region of interest" description="Disordered" evidence="1">
    <location>
        <begin position="207"/>
        <end position="254"/>
    </location>
</feature>
<feature type="region of interest" description="Disordered" evidence="1">
    <location>
        <begin position="283"/>
        <end position="551"/>
    </location>
</feature>
<proteinExistence type="predicted"/>
<keyword evidence="4" id="KW-1185">Reference proteome</keyword>
<feature type="compositionally biased region" description="Polar residues" evidence="1">
    <location>
        <begin position="494"/>
        <end position="505"/>
    </location>
</feature>
<reference evidence="3" key="2">
    <citation type="submission" date="2020-11" db="EMBL/GenBank/DDBJ databases">
        <authorList>
            <person name="McCartney M.A."/>
            <person name="Auch B."/>
            <person name="Kono T."/>
            <person name="Mallez S."/>
            <person name="Becker A."/>
            <person name="Gohl D.M."/>
            <person name="Silverstein K.A.T."/>
            <person name="Koren S."/>
            <person name="Bechman K.B."/>
            <person name="Herman A."/>
            <person name="Abrahante J.E."/>
            <person name="Garbe J."/>
        </authorList>
    </citation>
    <scope>NUCLEOTIDE SEQUENCE</scope>
    <source>
        <strain evidence="3">Duluth1</strain>
        <tissue evidence="3">Whole animal</tissue>
    </source>
</reference>
<feature type="compositionally biased region" description="Polar residues" evidence="1">
    <location>
        <begin position="294"/>
        <end position="331"/>
    </location>
</feature>
<reference evidence="3" key="1">
    <citation type="journal article" date="2019" name="bioRxiv">
        <title>The Genome of the Zebra Mussel, Dreissena polymorpha: A Resource for Invasive Species Research.</title>
        <authorList>
            <person name="McCartney M.A."/>
            <person name="Auch B."/>
            <person name="Kono T."/>
            <person name="Mallez S."/>
            <person name="Zhang Y."/>
            <person name="Obille A."/>
            <person name="Becker A."/>
            <person name="Abrahante J.E."/>
            <person name="Garbe J."/>
            <person name="Badalamenti J.P."/>
            <person name="Herman A."/>
            <person name="Mangelson H."/>
            <person name="Liachko I."/>
            <person name="Sullivan S."/>
            <person name="Sone E.D."/>
            <person name="Koren S."/>
            <person name="Silverstein K.A.T."/>
            <person name="Beckman K.B."/>
            <person name="Gohl D.M."/>
        </authorList>
    </citation>
    <scope>NUCLEOTIDE SEQUENCE</scope>
    <source>
        <strain evidence="3">Duluth1</strain>
        <tissue evidence="3">Whole animal</tissue>
    </source>
</reference>
<dbReference type="OrthoDB" id="6122366at2759"/>
<feature type="compositionally biased region" description="Low complexity" evidence="1">
    <location>
        <begin position="510"/>
        <end position="538"/>
    </location>
</feature>
<protein>
    <submittedName>
        <fullName evidence="3">Uncharacterized protein</fullName>
    </submittedName>
</protein>
<feature type="compositionally biased region" description="Polar residues" evidence="1">
    <location>
        <begin position="443"/>
        <end position="461"/>
    </location>
</feature>
<feature type="chain" id="PRO_5038537216" evidence="2">
    <location>
        <begin position="27"/>
        <end position="827"/>
    </location>
</feature>
<feature type="compositionally biased region" description="Polar residues" evidence="1">
    <location>
        <begin position="207"/>
        <end position="231"/>
    </location>
</feature>
<feature type="compositionally biased region" description="Low complexity" evidence="1">
    <location>
        <begin position="469"/>
        <end position="488"/>
    </location>
</feature>
<evidence type="ECO:0000256" key="2">
    <source>
        <dbReference type="SAM" id="SignalP"/>
    </source>
</evidence>
<dbReference type="Proteomes" id="UP000828390">
    <property type="component" value="Unassembled WGS sequence"/>
</dbReference>
<comment type="caution">
    <text evidence="3">The sequence shown here is derived from an EMBL/GenBank/DDBJ whole genome shotgun (WGS) entry which is preliminary data.</text>
</comment>
<evidence type="ECO:0000313" key="4">
    <source>
        <dbReference type="Proteomes" id="UP000828390"/>
    </source>
</evidence>
<feature type="compositionally biased region" description="Polar residues" evidence="1">
    <location>
        <begin position="338"/>
        <end position="356"/>
    </location>
</feature>
<feature type="compositionally biased region" description="Basic and acidic residues" evidence="1">
    <location>
        <begin position="233"/>
        <end position="247"/>
    </location>
</feature>